<accession>A0ABV6K5A7</accession>
<feature type="transmembrane region" description="Helical" evidence="5">
    <location>
        <begin position="114"/>
        <end position="136"/>
    </location>
</feature>
<evidence type="ECO:0000313" key="6">
    <source>
        <dbReference type="EMBL" id="MFC0424279.1"/>
    </source>
</evidence>
<dbReference type="EMBL" id="JBHLUK010000069">
    <property type="protein sequence ID" value="MFC0424279.1"/>
    <property type="molecule type" value="Genomic_DNA"/>
</dbReference>
<evidence type="ECO:0000313" key="7">
    <source>
        <dbReference type="Proteomes" id="UP001589855"/>
    </source>
</evidence>
<feature type="transmembrane region" description="Helical" evidence="5">
    <location>
        <begin position="52"/>
        <end position="76"/>
    </location>
</feature>
<gene>
    <name evidence="6" type="ORF">ACFFGS_09135</name>
</gene>
<keyword evidence="7" id="KW-1185">Reference proteome</keyword>
<feature type="transmembrane region" description="Helical" evidence="5">
    <location>
        <begin position="142"/>
        <end position="161"/>
    </location>
</feature>
<dbReference type="InterPro" id="IPR008217">
    <property type="entry name" value="Ccc1_fam"/>
</dbReference>
<keyword evidence="4 5" id="KW-0472">Membrane</keyword>
<dbReference type="Proteomes" id="UP001589855">
    <property type="component" value="Unassembled WGS sequence"/>
</dbReference>
<protein>
    <submittedName>
        <fullName evidence="6">VIT1/CCC1 transporter family protein</fullName>
    </submittedName>
</protein>
<evidence type="ECO:0000256" key="1">
    <source>
        <dbReference type="ARBA" id="ARBA00004127"/>
    </source>
</evidence>
<feature type="transmembrane region" description="Helical" evidence="5">
    <location>
        <begin position="173"/>
        <end position="195"/>
    </location>
</feature>
<evidence type="ECO:0000256" key="2">
    <source>
        <dbReference type="ARBA" id="ARBA00022692"/>
    </source>
</evidence>
<evidence type="ECO:0000256" key="4">
    <source>
        <dbReference type="ARBA" id="ARBA00023136"/>
    </source>
</evidence>
<name>A0ABV6K5A7_9LACO</name>
<keyword evidence="3 5" id="KW-1133">Transmembrane helix</keyword>
<evidence type="ECO:0000256" key="5">
    <source>
        <dbReference type="SAM" id="Phobius"/>
    </source>
</evidence>
<evidence type="ECO:0000256" key="3">
    <source>
        <dbReference type="ARBA" id="ARBA00022989"/>
    </source>
</evidence>
<comment type="caution">
    <text evidence="6">The sequence shown here is derived from an EMBL/GenBank/DDBJ whole genome shotgun (WGS) entry which is preliminary data.</text>
</comment>
<dbReference type="RefSeq" id="WP_137645151.1">
    <property type="nucleotide sequence ID" value="NZ_BAABRM010000013.1"/>
</dbReference>
<proteinExistence type="predicted"/>
<feature type="transmembrane region" description="Helical" evidence="5">
    <location>
        <begin position="21"/>
        <end position="46"/>
    </location>
</feature>
<dbReference type="Pfam" id="PF01988">
    <property type="entry name" value="VIT1"/>
    <property type="match status" value="2"/>
</dbReference>
<keyword evidence="2 5" id="KW-0812">Transmembrane</keyword>
<comment type="subcellular location">
    <subcellularLocation>
        <location evidence="1">Endomembrane system</location>
        <topology evidence="1">Multi-pass membrane protein</topology>
    </subcellularLocation>
</comment>
<dbReference type="PANTHER" id="PTHR31851">
    <property type="entry name" value="FE(2+)/MN(2+) TRANSPORTER PCL1"/>
    <property type="match status" value="1"/>
</dbReference>
<sequence length="197" mass="21309">MLTMIKRWQIRYLHFWDRLNVLRAGLLGANDGIISVSGIVLGAVGANMSNETLFVSGISGMLAGACSMAGGEYVSVSAQKDVQLSRLNAQISPEFRKSKDYQTKIDEIDLLNPLHAAIMSFVSFMLGALILLLAISLSTPRWRLFNTVVAMAVALTLNATISAQRGEIPIRRVVLRNIVIGLVTGFVTYIVGTLLGG</sequence>
<organism evidence="6 7">
    <name type="scientific">Lactiplantibacillus plajomi</name>
    <dbReference type="NCBI Taxonomy" id="1457217"/>
    <lineage>
        <taxon>Bacteria</taxon>
        <taxon>Bacillati</taxon>
        <taxon>Bacillota</taxon>
        <taxon>Bacilli</taxon>
        <taxon>Lactobacillales</taxon>
        <taxon>Lactobacillaceae</taxon>
        <taxon>Lactiplantibacillus</taxon>
    </lineage>
</organism>
<reference evidence="6 7" key="1">
    <citation type="submission" date="2024-09" db="EMBL/GenBank/DDBJ databases">
        <authorList>
            <person name="Sun Q."/>
            <person name="Mori K."/>
        </authorList>
    </citation>
    <scope>NUCLEOTIDE SEQUENCE [LARGE SCALE GENOMIC DNA]</scope>
    <source>
        <strain evidence="6 7">TBRC 4575</strain>
    </source>
</reference>